<organism evidence="4 5">
    <name type="scientific">Actinokineospora spheciospongiae</name>
    <dbReference type="NCBI Taxonomy" id="909613"/>
    <lineage>
        <taxon>Bacteria</taxon>
        <taxon>Bacillati</taxon>
        <taxon>Actinomycetota</taxon>
        <taxon>Actinomycetes</taxon>
        <taxon>Pseudonocardiales</taxon>
        <taxon>Pseudonocardiaceae</taxon>
        <taxon>Actinokineospora</taxon>
    </lineage>
</organism>
<reference evidence="4 5" key="1">
    <citation type="journal article" date="2014" name="Genome Announc.">
        <title>Draft Genome Sequence of the Antitrypanosomally Active Sponge-Associated Bacterium Actinokineospora sp. Strain EG49.</title>
        <authorList>
            <person name="Harjes J."/>
            <person name="Ryu T."/>
            <person name="Abdelmohsen U.R."/>
            <person name="Moitinho-Silva L."/>
            <person name="Horn H."/>
            <person name="Ravasi T."/>
            <person name="Hentschel U."/>
        </authorList>
    </citation>
    <scope>NUCLEOTIDE SEQUENCE [LARGE SCALE GENOMIC DNA]</scope>
    <source>
        <strain evidence="4 5">EG49</strain>
    </source>
</reference>
<dbReference type="SMART" id="SM00421">
    <property type="entry name" value="HTH_LUXR"/>
    <property type="match status" value="1"/>
</dbReference>
<protein>
    <submittedName>
        <fullName evidence="4">Two-component system, regulatory protein</fullName>
    </submittedName>
</protein>
<dbReference type="STRING" id="909613.UO65_1557"/>
<evidence type="ECO:0000313" key="4">
    <source>
        <dbReference type="EMBL" id="EWC63115.1"/>
    </source>
</evidence>
<evidence type="ECO:0000256" key="2">
    <source>
        <dbReference type="ARBA" id="ARBA00022840"/>
    </source>
</evidence>
<dbReference type="EMBL" id="AYXG01000055">
    <property type="protein sequence ID" value="EWC63115.1"/>
    <property type="molecule type" value="Genomic_DNA"/>
</dbReference>
<name>W7IQI9_9PSEU</name>
<dbReference type="eggNOG" id="COG2909">
    <property type="taxonomic scope" value="Bacteria"/>
</dbReference>
<feature type="domain" description="HTH luxR-type" evidence="3">
    <location>
        <begin position="910"/>
        <end position="975"/>
    </location>
</feature>
<sequence>MERPGGTRFAEGAKRRKWADHLVGREHELGIIARSLDNLSNGAAGSQLIELTGDAGIGKTALLGELVSVARARHAVVLSGRPERGSSYSVWADAFDDQHRLVGDVVRSWTPAERAELGWLFPSLATREDALLGIPLPGPAPVGHRLVRELLERLAVSALVVVLDDMHTADPASLDLLGSLLRRPPNASVMFAVGYRDRQAGTRLREAIAGRSRQVTLTATRLAPLTEADTARMLSGQGTASWRRQLHLESEGNPSYLKALSAERTPFPGGGPGSGAPHDIRAGDCPVFFDELDGLTPAARTVVEAAAVLGDVFDTTLVARMLEQPEAAVLASIGELIRQDLVRPVVSGQYFALRHPVVARVIRENAELSTRIELHRTADAALRTRDASPATRAPHVEQWARYGDLDAVEVLENAAASVMSTDPVRAATWLKTALRVLPQIPDLQSRRAEMLVRLAKARGTSGYLRECRDTMHEALRHLPAEPRVAHAKAVAFTAMVQRLLGAHAETEAMIRAEIEALDRPDSSACAQLTFELACNELSKGDPDRCQELAAAALDVAVRHGLAPMQASCLGLSAMAKATAGDIEGARACLRGATTLLDAMLDNDFAHSLTAVVWIGWSEVVLEQWDDALRHFDKAVEVAGRSKSWLVLPHLLVGYVFVLRNRGRLREARTAAEHAVHLAEKSRSPEQMTSAHSMLAWIDATLGETDQALHSGIVATDNNREPASGWCGTLALRMLAEVRLMTRNREECMALVTSAGGPGLVAADVCSRVAWYELLTRAELLTGRTEAAAVWAGHAAKAATALDQPGRNALAVLAQAQVDLARRPETAVPAAERAVRGLEDAGMVVDGLRARVVLGTALWHQGRHDDGMRELKTAEMTFTQMGAQSLARVARTERRRLAARSATVRGPRSESASGATTLTGREREVAELVGEGMTNRLIARRLHIAEKTVEMHLSNVFAKIGVSSRSGVAAYMIRNTA</sequence>
<comment type="caution">
    <text evidence="4">The sequence shown here is derived from an EMBL/GenBank/DDBJ whole genome shotgun (WGS) entry which is preliminary data.</text>
</comment>
<dbReference type="InterPro" id="IPR016032">
    <property type="entry name" value="Sig_transdc_resp-reg_C-effctor"/>
</dbReference>
<dbReference type="PRINTS" id="PR00038">
    <property type="entry name" value="HTHLUXR"/>
</dbReference>
<dbReference type="Pfam" id="PF13191">
    <property type="entry name" value="AAA_16"/>
    <property type="match status" value="1"/>
</dbReference>
<dbReference type="GO" id="GO:0006355">
    <property type="term" value="P:regulation of DNA-templated transcription"/>
    <property type="evidence" value="ECO:0007669"/>
    <property type="project" value="InterPro"/>
</dbReference>
<proteinExistence type="predicted"/>
<dbReference type="PATRIC" id="fig|909613.9.peg.1569"/>
<keyword evidence="5" id="KW-1185">Reference proteome</keyword>
<accession>W7IQI9</accession>
<dbReference type="CDD" id="cd06170">
    <property type="entry name" value="LuxR_C_like"/>
    <property type="match status" value="1"/>
</dbReference>
<dbReference type="Gene3D" id="1.10.10.10">
    <property type="entry name" value="Winged helix-like DNA-binding domain superfamily/Winged helix DNA-binding domain"/>
    <property type="match status" value="1"/>
</dbReference>
<dbReference type="InterPro" id="IPR011990">
    <property type="entry name" value="TPR-like_helical_dom_sf"/>
</dbReference>
<evidence type="ECO:0000256" key="1">
    <source>
        <dbReference type="ARBA" id="ARBA00022741"/>
    </source>
</evidence>
<evidence type="ECO:0000313" key="5">
    <source>
        <dbReference type="Proteomes" id="UP000019277"/>
    </source>
</evidence>
<dbReference type="InterPro" id="IPR000792">
    <property type="entry name" value="Tscrpt_reg_LuxR_C"/>
</dbReference>
<dbReference type="GO" id="GO:0003677">
    <property type="term" value="F:DNA binding"/>
    <property type="evidence" value="ECO:0007669"/>
    <property type="project" value="InterPro"/>
</dbReference>
<gene>
    <name evidence="4" type="ORF">UO65_1557</name>
</gene>
<evidence type="ECO:0000259" key="3">
    <source>
        <dbReference type="PROSITE" id="PS50043"/>
    </source>
</evidence>
<dbReference type="InterPro" id="IPR036388">
    <property type="entry name" value="WH-like_DNA-bd_sf"/>
</dbReference>
<dbReference type="GO" id="GO:0004016">
    <property type="term" value="F:adenylate cyclase activity"/>
    <property type="evidence" value="ECO:0007669"/>
    <property type="project" value="TreeGrafter"/>
</dbReference>
<dbReference type="Pfam" id="PF00196">
    <property type="entry name" value="GerE"/>
    <property type="match status" value="1"/>
</dbReference>
<dbReference type="InterPro" id="IPR041664">
    <property type="entry name" value="AAA_16"/>
</dbReference>
<dbReference type="PANTHER" id="PTHR16305">
    <property type="entry name" value="TESTICULAR SOLUBLE ADENYLYL CYCLASE"/>
    <property type="match status" value="1"/>
</dbReference>
<dbReference type="Gene3D" id="1.25.40.10">
    <property type="entry name" value="Tetratricopeptide repeat domain"/>
    <property type="match status" value="1"/>
</dbReference>
<dbReference type="PROSITE" id="PS50043">
    <property type="entry name" value="HTH_LUXR_2"/>
    <property type="match status" value="1"/>
</dbReference>
<dbReference type="PROSITE" id="PS00622">
    <property type="entry name" value="HTH_LUXR_1"/>
    <property type="match status" value="1"/>
</dbReference>
<dbReference type="SUPFAM" id="SSF52540">
    <property type="entry name" value="P-loop containing nucleoside triphosphate hydrolases"/>
    <property type="match status" value="1"/>
</dbReference>
<dbReference type="GO" id="GO:0005737">
    <property type="term" value="C:cytoplasm"/>
    <property type="evidence" value="ECO:0007669"/>
    <property type="project" value="TreeGrafter"/>
</dbReference>
<dbReference type="SUPFAM" id="SSF46894">
    <property type="entry name" value="C-terminal effector domain of the bipartite response regulators"/>
    <property type="match status" value="1"/>
</dbReference>
<dbReference type="AlphaFoldDB" id="W7IQI9"/>
<dbReference type="InterPro" id="IPR027417">
    <property type="entry name" value="P-loop_NTPase"/>
</dbReference>
<keyword evidence="2" id="KW-0067">ATP-binding</keyword>
<dbReference type="SUPFAM" id="SSF48452">
    <property type="entry name" value="TPR-like"/>
    <property type="match status" value="2"/>
</dbReference>
<dbReference type="GO" id="GO:0005524">
    <property type="term" value="F:ATP binding"/>
    <property type="evidence" value="ECO:0007669"/>
    <property type="project" value="UniProtKB-KW"/>
</dbReference>
<accession>A0A8E2X0B9</accession>
<keyword evidence="1" id="KW-0547">Nucleotide-binding</keyword>
<dbReference type="Proteomes" id="UP000019277">
    <property type="component" value="Unassembled WGS sequence"/>
</dbReference>
<dbReference type="PANTHER" id="PTHR16305:SF35">
    <property type="entry name" value="TRANSCRIPTIONAL ACTIVATOR DOMAIN"/>
    <property type="match status" value="1"/>
</dbReference>